<evidence type="ECO:0000313" key="3">
    <source>
        <dbReference type="Proteomes" id="UP000053144"/>
    </source>
</evidence>
<proteinExistence type="predicted"/>
<reference evidence="3" key="1">
    <citation type="journal article" date="2015" name="Proc. Natl. Acad. Sci. U.S.A.">
        <title>Genome sequencing of adzuki bean (Vigna angularis) provides insight into high starch and low fat accumulation and domestication.</title>
        <authorList>
            <person name="Yang K."/>
            <person name="Tian Z."/>
            <person name="Chen C."/>
            <person name="Luo L."/>
            <person name="Zhao B."/>
            <person name="Wang Z."/>
            <person name="Yu L."/>
            <person name="Li Y."/>
            <person name="Sun Y."/>
            <person name="Li W."/>
            <person name="Chen Y."/>
            <person name="Li Y."/>
            <person name="Zhang Y."/>
            <person name="Ai D."/>
            <person name="Zhao J."/>
            <person name="Shang C."/>
            <person name="Ma Y."/>
            <person name="Wu B."/>
            <person name="Wang M."/>
            <person name="Gao L."/>
            <person name="Sun D."/>
            <person name="Zhang P."/>
            <person name="Guo F."/>
            <person name="Wang W."/>
            <person name="Li Y."/>
            <person name="Wang J."/>
            <person name="Varshney R.K."/>
            <person name="Wang J."/>
            <person name="Ling H.Q."/>
            <person name="Wan P."/>
        </authorList>
    </citation>
    <scope>NUCLEOTIDE SEQUENCE</scope>
    <source>
        <strain evidence="3">cv. Jingnong 6</strain>
    </source>
</reference>
<feature type="compositionally biased region" description="Low complexity" evidence="1">
    <location>
        <begin position="14"/>
        <end position="24"/>
    </location>
</feature>
<name>A0A0L9V9M4_PHAAN</name>
<dbReference type="AlphaFoldDB" id="A0A0L9V9M4"/>
<dbReference type="Proteomes" id="UP000053144">
    <property type="component" value="Chromosome 9"/>
</dbReference>
<accession>A0A0L9V9M4</accession>
<protein>
    <submittedName>
        <fullName evidence="2">Uncharacterized protein</fullName>
    </submittedName>
</protein>
<gene>
    <name evidence="2" type="ORF">LR48_Vigan09g000300</name>
</gene>
<sequence length="138" mass="16405">MADRRKLPTKKNSRPSSSTNPRSRGNNLNGWISVEEKHREFTLFWKERKLISPKYFDLNWFHIYGFQFPPLIFHQGIQSLLEMQGKFYSDLVRVFYFNLKVRDGVYSTRVKGVDIVLDDDIWTTMAQIQLNEDVVMLI</sequence>
<evidence type="ECO:0000313" key="2">
    <source>
        <dbReference type="EMBL" id="KOM51344.1"/>
    </source>
</evidence>
<dbReference type="Gramene" id="KOM51344">
    <property type="protein sequence ID" value="KOM51344"/>
    <property type="gene ID" value="LR48_Vigan09g000300"/>
</dbReference>
<organism evidence="2 3">
    <name type="scientific">Phaseolus angularis</name>
    <name type="common">Azuki bean</name>
    <name type="synonym">Vigna angularis</name>
    <dbReference type="NCBI Taxonomy" id="3914"/>
    <lineage>
        <taxon>Eukaryota</taxon>
        <taxon>Viridiplantae</taxon>
        <taxon>Streptophyta</taxon>
        <taxon>Embryophyta</taxon>
        <taxon>Tracheophyta</taxon>
        <taxon>Spermatophyta</taxon>
        <taxon>Magnoliopsida</taxon>
        <taxon>eudicotyledons</taxon>
        <taxon>Gunneridae</taxon>
        <taxon>Pentapetalae</taxon>
        <taxon>rosids</taxon>
        <taxon>fabids</taxon>
        <taxon>Fabales</taxon>
        <taxon>Fabaceae</taxon>
        <taxon>Papilionoideae</taxon>
        <taxon>50 kb inversion clade</taxon>
        <taxon>NPAAA clade</taxon>
        <taxon>indigoferoid/millettioid clade</taxon>
        <taxon>Phaseoleae</taxon>
        <taxon>Vigna</taxon>
    </lineage>
</organism>
<dbReference type="EMBL" id="CM003379">
    <property type="protein sequence ID" value="KOM51344.1"/>
    <property type="molecule type" value="Genomic_DNA"/>
</dbReference>
<evidence type="ECO:0000256" key="1">
    <source>
        <dbReference type="SAM" id="MobiDB-lite"/>
    </source>
</evidence>
<feature type="region of interest" description="Disordered" evidence="1">
    <location>
        <begin position="1"/>
        <end position="29"/>
    </location>
</feature>